<evidence type="ECO:0000259" key="6">
    <source>
        <dbReference type="PROSITE" id="PS50114"/>
    </source>
</evidence>
<proteinExistence type="predicted"/>
<keyword evidence="3" id="KW-0863">Zinc-finger</keyword>
<dbReference type="InterPro" id="IPR000679">
    <property type="entry name" value="Znf_GATA"/>
</dbReference>
<dbReference type="InterPro" id="IPR038336">
    <property type="entry name" value="NET_sf"/>
</dbReference>
<feature type="domain" description="GATA-type" evidence="6">
    <location>
        <begin position="221"/>
        <end position="257"/>
    </location>
</feature>
<dbReference type="InterPro" id="IPR027353">
    <property type="entry name" value="NET_dom"/>
</dbReference>
<dbReference type="Proteomes" id="UP001210925">
    <property type="component" value="Unassembled WGS sequence"/>
</dbReference>
<evidence type="ECO:0000259" key="5">
    <source>
        <dbReference type="PROSITE" id="PS50014"/>
    </source>
</evidence>
<dbReference type="SUPFAM" id="SSF47370">
    <property type="entry name" value="Bromodomain"/>
    <property type="match status" value="1"/>
</dbReference>
<dbReference type="InterPro" id="IPR050935">
    <property type="entry name" value="Bromo_chromatin_reader"/>
</dbReference>
<dbReference type="SMART" id="SM00401">
    <property type="entry name" value="ZnF_GATA"/>
    <property type="match status" value="1"/>
</dbReference>
<gene>
    <name evidence="8" type="ORF">HK103_003422</name>
</gene>
<evidence type="ECO:0000259" key="7">
    <source>
        <dbReference type="PROSITE" id="PS51525"/>
    </source>
</evidence>
<dbReference type="PROSITE" id="PS00633">
    <property type="entry name" value="BROMODOMAIN_1"/>
    <property type="match status" value="1"/>
</dbReference>
<feature type="compositionally biased region" description="Low complexity" evidence="4">
    <location>
        <begin position="276"/>
        <end position="286"/>
    </location>
</feature>
<evidence type="ECO:0000256" key="2">
    <source>
        <dbReference type="PROSITE-ProRule" id="PRU00035"/>
    </source>
</evidence>
<dbReference type="Pfam" id="PF00320">
    <property type="entry name" value="GATA"/>
    <property type="match status" value="1"/>
</dbReference>
<dbReference type="PROSITE" id="PS50114">
    <property type="entry name" value="GATA_ZN_FINGER_2"/>
    <property type="match status" value="1"/>
</dbReference>
<dbReference type="InterPro" id="IPR036427">
    <property type="entry name" value="Bromodomain-like_sf"/>
</dbReference>
<dbReference type="Gene3D" id="1.20.1270.220">
    <property type="match status" value="1"/>
</dbReference>
<keyword evidence="3" id="KW-0479">Metal-binding</keyword>
<feature type="region of interest" description="Disordered" evidence="4">
    <location>
        <begin position="137"/>
        <end position="165"/>
    </location>
</feature>
<feature type="region of interest" description="Disordered" evidence="4">
    <location>
        <begin position="193"/>
        <end position="220"/>
    </location>
</feature>
<keyword evidence="3" id="KW-0862">Zinc</keyword>
<dbReference type="GO" id="GO:0000785">
    <property type="term" value="C:chromatin"/>
    <property type="evidence" value="ECO:0007669"/>
    <property type="project" value="TreeGrafter"/>
</dbReference>
<dbReference type="EMBL" id="JADGKB010000025">
    <property type="protein sequence ID" value="KAJ3258633.1"/>
    <property type="molecule type" value="Genomic_DNA"/>
</dbReference>
<accession>A0AAD5UK96</accession>
<dbReference type="GO" id="GO:0006338">
    <property type="term" value="P:chromatin remodeling"/>
    <property type="evidence" value="ECO:0007669"/>
    <property type="project" value="TreeGrafter"/>
</dbReference>
<feature type="domain" description="Bromo" evidence="5">
    <location>
        <begin position="30"/>
        <end position="102"/>
    </location>
</feature>
<sequence length="367" mass="41768">MDRLPSPCPTEESPHLKPNKKITSLLSALKKHPSAIWFLEPVDPEKHGCPDYLEKIHNPMDLSTISSKLETGKYILEEEFANDVVLMISNCYLYNPVGHSVRLAAQELAIWFDEKWKQLYQAALDWEGMGVNDLEKQKRQKPLISYEEERPKKRRLGPLRRSNVENDLENLSNTLESMSQQLDLLTKSSLEVNTPLSSDEEIPEPEPEKPKKKKRQINPIPKQDRICEYCGTSETPMWRRGPSGKATLCNKCGVKWRAGRILTNQDGSILPPPSPTTLSKPIKSTKANPRKKNQITYAQKEHVAHVLTLGTLNADQLTHIVTMIRNSMPNLRDSTEEIELDIESLDPKLVGAMYRYVVETVGLKPMQ</sequence>
<feature type="domain" description="NET" evidence="7">
    <location>
        <begin position="285"/>
        <end position="367"/>
    </location>
</feature>
<evidence type="ECO:0000256" key="4">
    <source>
        <dbReference type="SAM" id="MobiDB-lite"/>
    </source>
</evidence>
<evidence type="ECO:0000256" key="1">
    <source>
        <dbReference type="ARBA" id="ARBA00023117"/>
    </source>
</evidence>
<dbReference type="PRINTS" id="PR00503">
    <property type="entry name" value="BROMODOMAIN"/>
</dbReference>
<dbReference type="InterPro" id="IPR013088">
    <property type="entry name" value="Znf_NHR/GATA"/>
</dbReference>
<dbReference type="PANTHER" id="PTHR22880">
    <property type="entry name" value="FALZ-RELATED BROMODOMAIN-CONTAINING PROTEINS"/>
    <property type="match status" value="1"/>
</dbReference>
<dbReference type="GO" id="GO:0008270">
    <property type="term" value="F:zinc ion binding"/>
    <property type="evidence" value="ECO:0007669"/>
    <property type="project" value="UniProtKB-KW"/>
</dbReference>
<dbReference type="GO" id="GO:0006355">
    <property type="term" value="P:regulation of DNA-templated transcription"/>
    <property type="evidence" value="ECO:0007669"/>
    <property type="project" value="InterPro"/>
</dbReference>
<evidence type="ECO:0000256" key="3">
    <source>
        <dbReference type="PROSITE-ProRule" id="PRU00094"/>
    </source>
</evidence>
<evidence type="ECO:0000313" key="8">
    <source>
        <dbReference type="EMBL" id="KAJ3258633.1"/>
    </source>
</evidence>
<dbReference type="InterPro" id="IPR001487">
    <property type="entry name" value="Bromodomain"/>
</dbReference>
<dbReference type="Gene3D" id="1.20.920.10">
    <property type="entry name" value="Bromodomain-like"/>
    <property type="match status" value="1"/>
</dbReference>
<dbReference type="InterPro" id="IPR018359">
    <property type="entry name" value="Bromodomain_CS"/>
</dbReference>
<organism evidence="8 9">
    <name type="scientific">Boothiomyces macroporosus</name>
    <dbReference type="NCBI Taxonomy" id="261099"/>
    <lineage>
        <taxon>Eukaryota</taxon>
        <taxon>Fungi</taxon>
        <taxon>Fungi incertae sedis</taxon>
        <taxon>Chytridiomycota</taxon>
        <taxon>Chytridiomycota incertae sedis</taxon>
        <taxon>Chytridiomycetes</taxon>
        <taxon>Rhizophydiales</taxon>
        <taxon>Terramycetaceae</taxon>
        <taxon>Boothiomyces</taxon>
    </lineage>
</organism>
<dbReference type="SUPFAM" id="SSF57716">
    <property type="entry name" value="Glucocorticoid receptor-like (DNA-binding domain)"/>
    <property type="match status" value="1"/>
</dbReference>
<feature type="region of interest" description="Disordered" evidence="4">
    <location>
        <begin position="264"/>
        <end position="291"/>
    </location>
</feature>
<dbReference type="AlphaFoldDB" id="A0AAD5UK96"/>
<dbReference type="PROSITE" id="PS51525">
    <property type="entry name" value="NET"/>
    <property type="match status" value="1"/>
</dbReference>
<keyword evidence="1 2" id="KW-0103">Bromodomain</keyword>
<dbReference type="GO" id="GO:0043565">
    <property type="term" value="F:sequence-specific DNA binding"/>
    <property type="evidence" value="ECO:0007669"/>
    <property type="project" value="InterPro"/>
</dbReference>
<dbReference type="Pfam" id="PF17035">
    <property type="entry name" value="BET"/>
    <property type="match status" value="1"/>
</dbReference>
<reference evidence="8" key="1">
    <citation type="submission" date="2020-05" db="EMBL/GenBank/DDBJ databases">
        <title>Phylogenomic resolution of chytrid fungi.</title>
        <authorList>
            <person name="Stajich J.E."/>
            <person name="Amses K."/>
            <person name="Simmons R."/>
            <person name="Seto K."/>
            <person name="Myers J."/>
            <person name="Bonds A."/>
            <person name="Quandt C.A."/>
            <person name="Barry K."/>
            <person name="Liu P."/>
            <person name="Grigoriev I."/>
            <person name="Longcore J.E."/>
            <person name="James T.Y."/>
        </authorList>
    </citation>
    <scope>NUCLEOTIDE SEQUENCE</scope>
    <source>
        <strain evidence="8">PLAUS21</strain>
    </source>
</reference>
<dbReference type="PANTHER" id="PTHR22880:SF225">
    <property type="entry name" value="BROMODOMAIN-CONTAINING PROTEIN BET-1-RELATED"/>
    <property type="match status" value="1"/>
</dbReference>
<dbReference type="GO" id="GO:0005634">
    <property type="term" value="C:nucleus"/>
    <property type="evidence" value="ECO:0007669"/>
    <property type="project" value="TreeGrafter"/>
</dbReference>
<comment type="caution">
    <text evidence="8">The sequence shown here is derived from an EMBL/GenBank/DDBJ whole genome shotgun (WGS) entry which is preliminary data.</text>
</comment>
<name>A0AAD5UK96_9FUNG</name>
<dbReference type="Gene3D" id="3.30.50.10">
    <property type="entry name" value="Erythroid Transcription Factor GATA-1, subunit A"/>
    <property type="match status" value="1"/>
</dbReference>
<evidence type="ECO:0000313" key="9">
    <source>
        <dbReference type="Proteomes" id="UP001210925"/>
    </source>
</evidence>
<keyword evidence="9" id="KW-1185">Reference proteome</keyword>
<dbReference type="PROSITE" id="PS50014">
    <property type="entry name" value="BROMODOMAIN_2"/>
    <property type="match status" value="1"/>
</dbReference>
<dbReference type="CDD" id="cd00202">
    <property type="entry name" value="ZnF_GATA"/>
    <property type="match status" value="1"/>
</dbReference>
<protein>
    <submittedName>
        <fullName evidence="8">Uncharacterized protein</fullName>
    </submittedName>
</protein>
<dbReference type="Pfam" id="PF00439">
    <property type="entry name" value="Bromodomain"/>
    <property type="match status" value="1"/>
</dbReference>
<dbReference type="SMART" id="SM00297">
    <property type="entry name" value="BROMO"/>
    <property type="match status" value="1"/>
</dbReference>